<reference evidence="4 5" key="1">
    <citation type="submission" date="2025-04" db="UniProtKB">
        <authorList>
            <consortium name="RefSeq"/>
        </authorList>
    </citation>
    <scope>IDENTIFICATION</scope>
    <source>
        <tissue evidence="4 5">Gonads</tissue>
    </source>
</reference>
<keyword evidence="3" id="KW-1185">Reference proteome</keyword>
<feature type="transmembrane region" description="Helical" evidence="2">
    <location>
        <begin position="50"/>
        <end position="69"/>
    </location>
</feature>
<dbReference type="PANTHER" id="PTHR38553:SF1">
    <property type="entry name" value="G PROTEIN-COUPLED RECEPTOR"/>
    <property type="match status" value="1"/>
</dbReference>
<name>A0A1S3K242_LINAN</name>
<dbReference type="GeneID" id="106178174"/>
<feature type="compositionally biased region" description="Low complexity" evidence="1">
    <location>
        <begin position="348"/>
        <end position="360"/>
    </location>
</feature>
<proteinExistence type="predicted"/>
<dbReference type="OrthoDB" id="5818871at2759"/>
<keyword evidence="2" id="KW-0812">Transmembrane</keyword>
<evidence type="ECO:0000256" key="2">
    <source>
        <dbReference type="SAM" id="Phobius"/>
    </source>
</evidence>
<feature type="transmembrane region" description="Helical" evidence="2">
    <location>
        <begin position="177"/>
        <end position="198"/>
    </location>
</feature>
<feature type="transmembrane region" description="Helical" evidence="2">
    <location>
        <begin position="142"/>
        <end position="165"/>
    </location>
</feature>
<dbReference type="RefSeq" id="XP_013416700.1">
    <property type="nucleotide sequence ID" value="XM_013561246.1"/>
</dbReference>
<evidence type="ECO:0000313" key="4">
    <source>
        <dbReference type="RefSeq" id="XP_013416699.1"/>
    </source>
</evidence>
<dbReference type="RefSeq" id="XP_013416699.1">
    <property type="nucleotide sequence ID" value="XM_013561245.1"/>
</dbReference>
<keyword evidence="2" id="KW-1133">Transmembrane helix</keyword>
<feature type="compositionally biased region" description="Polar residues" evidence="1">
    <location>
        <begin position="361"/>
        <end position="379"/>
    </location>
</feature>
<feature type="transmembrane region" description="Helical" evidence="2">
    <location>
        <begin position="260"/>
        <end position="284"/>
    </location>
</feature>
<feature type="transmembrane region" description="Helical" evidence="2">
    <location>
        <begin position="219"/>
        <end position="240"/>
    </location>
</feature>
<evidence type="ECO:0000313" key="3">
    <source>
        <dbReference type="Proteomes" id="UP000085678"/>
    </source>
</evidence>
<evidence type="ECO:0000256" key="1">
    <source>
        <dbReference type="SAM" id="MobiDB-lite"/>
    </source>
</evidence>
<gene>
    <name evidence="4 5" type="primary">LOC106178174</name>
</gene>
<feature type="transmembrane region" description="Helical" evidence="2">
    <location>
        <begin position="112"/>
        <end position="130"/>
    </location>
</feature>
<organism evidence="3 5">
    <name type="scientific">Lingula anatina</name>
    <name type="common">Brachiopod</name>
    <name type="synonym">Lingula unguis</name>
    <dbReference type="NCBI Taxonomy" id="7574"/>
    <lineage>
        <taxon>Eukaryota</taxon>
        <taxon>Metazoa</taxon>
        <taxon>Spiralia</taxon>
        <taxon>Lophotrochozoa</taxon>
        <taxon>Brachiopoda</taxon>
        <taxon>Linguliformea</taxon>
        <taxon>Lingulata</taxon>
        <taxon>Lingulida</taxon>
        <taxon>Linguloidea</taxon>
        <taxon>Lingulidae</taxon>
        <taxon>Lingula</taxon>
    </lineage>
</organism>
<protein>
    <submittedName>
        <fullName evidence="4 5">Uncharacterized protein LOC106178174</fullName>
    </submittedName>
</protein>
<keyword evidence="2" id="KW-0472">Membrane</keyword>
<accession>A0A1S3K242</accession>
<feature type="region of interest" description="Disordered" evidence="1">
    <location>
        <begin position="298"/>
        <end position="379"/>
    </location>
</feature>
<sequence length="379" mass="42908">MALSTESPFTMATLPGNSSGNHSIMPDIMLGGCFQDDCQNFNAMACIRNGIMALFVSITGLLCAAKVIRLHSYRHPVIHQFIIFYCATIETIICTVHWILGRYAEFDFAMQYLKLVQFLVVCHFYWTAATRVLRKDYLTTRVLFPVFAIALIYFTVVMVMGIINIKDSWTECMEPYWLMLSSAEFILVQLFMLAGFYITRRLNEISTLDSVRRTQKREIWIVIIFFELSALFGLVYDATLKIVGDEEKGCSGIFLYMQELYSPIFGTFMIVKFLVPIWAMLCVFHPVQATPVDQEDLLPGLNSSEDGPYTSVFSPPNERPKFRQMFSPSGDSPSPRYDTFGPPPPIQPSVRSPIPRVSSVLNPIQEESSSAGRTLSQSS</sequence>
<dbReference type="OMA" id="IVCHFYL"/>
<feature type="transmembrane region" description="Helical" evidence="2">
    <location>
        <begin position="81"/>
        <end position="100"/>
    </location>
</feature>
<dbReference type="AlphaFoldDB" id="A0A1S3K242"/>
<dbReference type="KEGG" id="lak:106178174"/>
<dbReference type="Proteomes" id="UP000085678">
    <property type="component" value="Unplaced"/>
</dbReference>
<dbReference type="PANTHER" id="PTHR38553">
    <property type="entry name" value="PROTEIN CBG19621"/>
    <property type="match status" value="1"/>
</dbReference>
<evidence type="ECO:0000313" key="5">
    <source>
        <dbReference type="RefSeq" id="XP_013416700.1"/>
    </source>
</evidence>